<proteinExistence type="predicted"/>
<dbReference type="PANTHER" id="PTHR43420:SF52">
    <property type="entry name" value="N-ACETYLTRANSFERASE YODP"/>
    <property type="match status" value="1"/>
</dbReference>
<evidence type="ECO:0000259" key="3">
    <source>
        <dbReference type="PROSITE" id="PS51186"/>
    </source>
</evidence>
<dbReference type="PROSITE" id="PS51186">
    <property type="entry name" value="GNAT"/>
    <property type="match status" value="1"/>
</dbReference>
<dbReference type="AlphaFoldDB" id="A0AAW9JZK9"/>
<dbReference type="RefSeq" id="WP_010054463.1">
    <property type="nucleotide sequence ID" value="NZ_BJOJ01000080.1"/>
</dbReference>
<evidence type="ECO:0000256" key="1">
    <source>
        <dbReference type="ARBA" id="ARBA00022679"/>
    </source>
</evidence>
<dbReference type="Proteomes" id="UP001290462">
    <property type="component" value="Unassembled WGS sequence"/>
</dbReference>
<reference evidence="4" key="1">
    <citation type="submission" date="2023-08" db="EMBL/GenBank/DDBJ databases">
        <title>Genomic characterization of piscicolin 126 produced by Carnobacterium maltaromaticum CM22 strain isolated from salmon (Salmo salar).</title>
        <authorList>
            <person name="Gonzalez-Gragera E."/>
            <person name="Garcia-Lopez J.D."/>
            <person name="Teso-Perez C."/>
            <person name="Gimenez-Hernandez I."/>
            <person name="Peralta-Sanchez J.M."/>
            <person name="Valdivia E."/>
            <person name="Montalban-Lopez M."/>
            <person name="Martin-Platero A.M."/>
            <person name="Banos A."/>
            <person name="Martinez-Bueno M."/>
        </authorList>
    </citation>
    <scope>NUCLEOTIDE SEQUENCE</scope>
    <source>
        <strain evidence="4">CM22</strain>
    </source>
</reference>
<organism evidence="4 5">
    <name type="scientific">Carnobacterium maltaromaticum</name>
    <name type="common">Carnobacterium piscicola</name>
    <dbReference type="NCBI Taxonomy" id="2751"/>
    <lineage>
        <taxon>Bacteria</taxon>
        <taxon>Bacillati</taxon>
        <taxon>Bacillota</taxon>
        <taxon>Bacilli</taxon>
        <taxon>Lactobacillales</taxon>
        <taxon>Carnobacteriaceae</taxon>
        <taxon>Carnobacterium</taxon>
    </lineage>
</organism>
<dbReference type="InterPro" id="IPR050680">
    <property type="entry name" value="YpeA/RimI_acetyltransf"/>
</dbReference>
<feature type="domain" description="N-acetyltransferase" evidence="3">
    <location>
        <begin position="8"/>
        <end position="187"/>
    </location>
</feature>
<dbReference type="GO" id="GO:0016747">
    <property type="term" value="F:acyltransferase activity, transferring groups other than amino-acyl groups"/>
    <property type="evidence" value="ECO:0007669"/>
    <property type="project" value="InterPro"/>
</dbReference>
<dbReference type="SUPFAM" id="SSF55729">
    <property type="entry name" value="Acyl-CoA N-acyltransferases (Nat)"/>
    <property type="match status" value="1"/>
</dbReference>
<dbReference type="Pfam" id="PF00583">
    <property type="entry name" value="Acetyltransf_1"/>
    <property type="match status" value="1"/>
</dbReference>
<comment type="caution">
    <text evidence="4">The sequence shown here is derived from an EMBL/GenBank/DDBJ whole genome shotgun (WGS) entry which is preliminary data.</text>
</comment>
<dbReference type="InterPro" id="IPR016181">
    <property type="entry name" value="Acyl_CoA_acyltransferase"/>
</dbReference>
<sequence>MIREARKEDAKALAPLIMVILEDMELEVFKEYSKETIEELLVEGIQTETYRYSYRHAHVCMRDGEIAGVVFGYRGEKEPVIDEPLIDILEAKGLNSDSRLFIEKETFAGEWYLDSLVTAEKFRGRGVGTELLDALGEFAKEDGEEIIGLNCDQSNAGAQKLYEKMGFKKTGEVTISGHEYNHMQKQV</sequence>
<accession>A0AAW9JZK9</accession>
<dbReference type="EMBL" id="JAVBVO010000002">
    <property type="protein sequence ID" value="MDZ5757589.1"/>
    <property type="molecule type" value="Genomic_DNA"/>
</dbReference>
<evidence type="ECO:0000313" key="4">
    <source>
        <dbReference type="EMBL" id="MDZ5757589.1"/>
    </source>
</evidence>
<gene>
    <name evidence="4" type="ORF">RAK27_02850</name>
</gene>
<name>A0AAW9JZK9_CARML</name>
<dbReference type="Gene3D" id="3.40.630.30">
    <property type="match status" value="1"/>
</dbReference>
<dbReference type="CDD" id="cd04301">
    <property type="entry name" value="NAT_SF"/>
    <property type="match status" value="1"/>
</dbReference>
<dbReference type="PANTHER" id="PTHR43420">
    <property type="entry name" value="ACETYLTRANSFERASE"/>
    <property type="match status" value="1"/>
</dbReference>
<evidence type="ECO:0000313" key="5">
    <source>
        <dbReference type="Proteomes" id="UP001290462"/>
    </source>
</evidence>
<keyword evidence="1" id="KW-0808">Transferase</keyword>
<keyword evidence="2" id="KW-0012">Acyltransferase</keyword>
<evidence type="ECO:0000256" key="2">
    <source>
        <dbReference type="ARBA" id="ARBA00023315"/>
    </source>
</evidence>
<protein>
    <submittedName>
        <fullName evidence="4">GNAT family N-acetyltransferase</fullName>
    </submittedName>
</protein>
<dbReference type="InterPro" id="IPR000182">
    <property type="entry name" value="GNAT_dom"/>
</dbReference>